<dbReference type="AlphaFoldDB" id="A0A1F6BDR0"/>
<dbReference type="Proteomes" id="UP000176186">
    <property type="component" value="Unassembled WGS sequence"/>
</dbReference>
<proteinExistence type="predicted"/>
<evidence type="ECO:0000313" key="3">
    <source>
        <dbReference type="Proteomes" id="UP000176186"/>
    </source>
</evidence>
<dbReference type="STRING" id="1798401.A2363_01100"/>
<feature type="chain" id="PRO_5009523079" evidence="1">
    <location>
        <begin position="23"/>
        <end position="646"/>
    </location>
</feature>
<gene>
    <name evidence="2" type="ORF">A2363_01100</name>
</gene>
<evidence type="ECO:0000313" key="2">
    <source>
        <dbReference type="EMBL" id="OGG35089.1"/>
    </source>
</evidence>
<feature type="signal peptide" evidence="1">
    <location>
        <begin position="1"/>
        <end position="22"/>
    </location>
</feature>
<protein>
    <submittedName>
        <fullName evidence="2">Uncharacterized protein</fullName>
    </submittedName>
</protein>
<evidence type="ECO:0000256" key="1">
    <source>
        <dbReference type="SAM" id="SignalP"/>
    </source>
</evidence>
<comment type="caution">
    <text evidence="2">The sequence shown here is derived from an EMBL/GenBank/DDBJ whole genome shotgun (WGS) entry which is preliminary data.</text>
</comment>
<dbReference type="EMBL" id="MFKE01000018">
    <property type="protein sequence ID" value="OGG35089.1"/>
    <property type="molecule type" value="Genomic_DNA"/>
</dbReference>
<name>A0A1F6BDR0_9BACT</name>
<accession>A0A1F6BDR0</accession>
<sequence length="646" mass="69913">MSNIVVFFILLWSFIIPIPAHAQTPTAAPSPIVDPFSINKDPHSLDPVHEEYDMVNSVIHLDKTDTQIAQSSLIGQVFPFLVDFIGYVKPKDDNYHISTEKSVPYAEQVQNASFEDLTPAGQQEITIHDTQPKRYCATGRICATNPQTGENVVNAIAESVWCTQQDVPGVLHGTEGNKRINSFVGRSIQMSQDFTLANVRVKKIVPPGCSERASGDIIDQTEIGSIEENEYAGPGAVAEVIYTVVSETVSTVTRIVDGIKETFTQYKSTFTVPAVNVMGGLLPWAGHNNCLVGGCPNPADLDPIKYADADQKKALQDAGGWVNNMYRNDVFDPTYKVGRDASFQDQEFEVSASNKDAKADTTVFAIVRTQEAQTLGNCNILPAEMQKDYYPKGECEKNWLPTPTTTCSTTLPNLAGGACKLCNTDKIKDLADNPGTVPEGIPKTLQDILSTVGSKFGVPPSNILAVMYHEGAFSRSELVWSDANVKAWSVCGGGVPGCDIAGSSAASCSQSGACNFAIAGFGWRPYYFWSDSDKYWEAVREIDNTRTKEVISPCNVLDAAAATAKALAKGAAFVPPGVPSQCFGLPMTSTSSPGSCTSPPWSDATVLQSHVSYAGYCPEPGNNGQYPELPQYKDWVLNFYNTFKCN</sequence>
<organism evidence="2 3">
    <name type="scientific">Candidatus Gottesmanbacteria bacterium RIFOXYB1_FULL_47_11</name>
    <dbReference type="NCBI Taxonomy" id="1798401"/>
    <lineage>
        <taxon>Bacteria</taxon>
        <taxon>Candidatus Gottesmaniibacteriota</taxon>
    </lineage>
</organism>
<reference evidence="2 3" key="1">
    <citation type="journal article" date="2016" name="Nat. Commun.">
        <title>Thousands of microbial genomes shed light on interconnected biogeochemical processes in an aquifer system.</title>
        <authorList>
            <person name="Anantharaman K."/>
            <person name="Brown C.T."/>
            <person name="Hug L.A."/>
            <person name="Sharon I."/>
            <person name="Castelle C.J."/>
            <person name="Probst A.J."/>
            <person name="Thomas B.C."/>
            <person name="Singh A."/>
            <person name="Wilkins M.J."/>
            <person name="Karaoz U."/>
            <person name="Brodie E.L."/>
            <person name="Williams K.H."/>
            <person name="Hubbard S.S."/>
            <person name="Banfield J.F."/>
        </authorList>
    </citation>
    <scope>NUCLEOTIDE SEQUENCE [LARGE SCALE GENOMIC DNA]</scope>
</reference>
<keyword evidence="1" id="KW-0732">Signal</keyword>